<feature type="compositionally biased region" description="Basic residues" evidence="1">
    <location>
        <begin position="36"/>
        <end position="49"/>
    </location>
</feature>
<keyword evidence="3" id="KW-1185">Reference proteome</keyword>
<reference evidence="2 3" key="1">
    <citation type="journal article" date="2018" name="Front. Plant Sci.">
        <title>Red Clover (Trifolium pratense) and Zigzag Clover (T. medium) - A Picture of Genomic Similarities and Differences.</title>
        <authorList>
            <person name="Dluhosova J."/>
            <person name="Istvanek J."/>
            <person name="Nedelnik J."/>
            <person name="Repkova J."/>
        </authorList>
    </citation>
    <scope>NUCLEOTIDE SEQUENCE [LARGE SCALE GENOMIC DNA]</scope>
    <source>
        <strain evidence="3">cv. 10/8</strain>
        <tissue evidence="2">Leaf</tissue>
    </source>
</reference>
<feature type="non-terminal residue" evidence="2">
    <location>
        <position position="100"/>
    </location>
</feature>
<feature type="region of interest" description="Disordered" evidence="1">
    <location>
        <begin position="1"/>
        <end position="53"/>
    </location>
</feature>
<feature type="non-terminal residue" evidence="2">
    <location>
        <position position="1"/>
    </location>
</feature>
<dbReference type="EMBL" id="LXQA010420935">
    <property type="protein sequence ID" value="MCI50724.1"/>
    <property type="molecule type" value="Genomic_DNA"/>
</dbReference>
<evidence type="ECO:0000256" key="1">
    <source>
        <dbReference type="SAM" id="MobiDB-lite"/>
    </source>
</evidence>
<comment type="caution">
    <text evidence="2">The sequence shown here is derived from an EMBL/GenBank/DDBJ whole genome shotgun (WGS) entry which is preliminary data.</text>
</comment>
<dbReference type="Proteomes" id="UP000265520">
    <property type="component" value="Unassembled WGS sequence"/>
</dbReference>
<organism evidence="2 3">
    <name type="scientific">Trifolium medium</name>
    <dbReference type="NCBI Taxonomy" id="97028"/>
    <lineage>
        <taxon>Eukaryota</taxon>
        <taxon>Viridiplantae</taxon>
        <taxon>Streptophyta</taxon>
        <taxon>Embryophyta</taxon>
        <taxon>Tracheophyta</taxon>
        <taxon>Spermatophyta</taxon>
        <taxon>Magnoliopsida</taxon>
        <taxon>eudicotyledons</taxon>
        <taxon>Gunneridae</taxon>
        <taxon>Pentapetalae</taxon>
        <taxon>rosids</taxon>
        <taxon>fabids</taxon>
        <taxon>Fabales</taxon>
        <taxon>Fabaceae</taxon>
        <taxon>Papilionoideae</taxon>
        <taxon>50 kb inversion clade</taxon>
        <taxon>NPAAA clade</taxon>
        <taxon>Hologalegina</taxon>
        <taxon>IRL clade</taxon>
        <taxon>Trifolieae</taxon>
        <taxon>Trifolium</taxon>
    </lineage>
</organism>
<sequence>IVPPESSKKKKKRSSSKKEKSQVSESLSPSAPVKESKHRSKKTKSKSRSRTAYTMHELYVESLVVPNVDSAAVTSDNTIVKFLDETVKDSETLGLEDPKS</sequence>
<proteinExistence type="predicted"/>
<evidence type="ECO:0000313" key="2">
    <source>
        <dbReference type="EMBL" id="MCI50724.1"/>
    </source>
</evidence>
<protein>
    <submittedName>
        <fullName evidence="2">Uncharacterized protein</fullName>
    </submittedName>
</protein>
<evidence type="ECO:0000313" key="3">
    <source>
        <dbReference type="Proteomes" id="UP000265520"/>
    </source>
</evidence>
<accession>A0A392SR83</accession>
<name>A0A392SR83_9FABA</name>
<dbReference type="AlphaFoldDB" id="A0A392SR83"/>